<reference evidence="11 12" key="1">
    <citation type="submission" date="2019-02" db="EMBL/GenBank/DDBJ databases">
        <title>Deep-cultivation of Planctomycetes and their phenomic and genomic characterization uncovers novel biology.</title>
        <authorList>
            <person name="Wiegand S."/>
            <person name="Jogler M."/>
            <person name="Boedeker C."/>
            <person name="Pinto D."/>
            <person name="Vollmers J."/>
            <person name="Rivas-Marin E."/>
            <person name="Kohn T."/>
            <person name="Peeters S.H."/>
            <person name="Heuer A."/>
            <person name="Rast P."/>
            <person name="Oberbeckmann S."/>
            <person name="Bunk B."/>
            <person name="Jeske O."/>
            <person name="Meyerdierks A."/>
            <person name="Storesund J.E."/>
            <person name="Kallscheuer N."/>
            <person name="Luecker S."/>
            <person name="Lage O.M."/>
            <person name="Pohl T."/>
            <person name="Merkel B.J."/>
            <person name="Hornburger P."/>
            <person name="Mueller R.-W."/>
            <person name="Bruemmer F."/>
            <person name="Labrenz M."/>
            <person name="Spormann A.M."/>
            <person name="Op Den Camp H."/>
            <person name="Overmann J."/>
            <person name="Amann R."/>
            <person name="Jetten M.S.M."/>
            <person name="Mascher T."/>
            <person name="Medema M.H."/>
            <person name="Devos D.P."/>
            <person name="Kaster A.-K."/>
            <person name="Ovreas L."/>
            <person name="Rohde M."/>
            <person name="Galperin M.Y."/>
            <person name="Jogler C."/>
        </authorList>
    </citation>
    <scope>NUCLEOTIDE SEQUENCE [LARGE SCALE GENOMIC DNA]</scope>
    <source>
        <strain evidence="11 12">Enr8</strain>
    </source>
</reference>
<keyword evidence="6 7" id="KW-0067">ATP-binding</keyword>
<feature type="compositionally biased region" description="Low complexity" evidence="8">
    <location>
        <begin position="412"/>
        <end position="430"/>
    </location>
</feature>
<dbReference type="Gene3D" id="1.10.510.10">
    <property type="entry name" value="Transferase(Phosphotransferase) domain 1"/>
    <property type="match status" value="1"/>
</dbReference>
<evidence type="ECO:0000259" key="10">
    <source>
        <dbReference type="PROSITE" id="PS50011"/>
    </source>
</evidence>
<dbReference type="RefSeq" id="WP_146434006.1">
    <property type="nucleotide sequence ID" value="NZ_SJPF01000004.1"/>
</dbReference>
<feature type="region of interest" description="Disordered" evidence="8">
    <location>
        <begin position="394"/>
        <end position="433"/>
    </location>
</feature>
<dbReference type="InterPro" id="IPR000719">
    <property type="entry name" value="Prot_kinase_dom"/>
</dbReference>
<evidence type="ECO:0000256" key="7">
    <source>
        <dbReference type="PROSITE-ProRule" id="PRU10141"/>
    </source>
</evidence>
<dbReference type="OrthoDB" id="6111975at2"/>
<dbReference type="Proteomes" id="UP000318878">
    <property type="component" value="Unassembled WGS sequence"/>
</dbReference>
<proteinExistence type="predicted"/>
<dbReference type="EC" id="2.7.11.1" evidence="1"/>
<dbReference type="SUPFAM" id="SSF56112">
    <property type="entry name" value="Protein kinase-like (PK-like)"/>
    <property type="match status" value="1"/>
</dbReference>
<evidence type="ECO:0000256" key="8">
    <source>
        <dbReference type="SAM" id="MobiDB-lite"/>
    </source>
</evidence>
<evidence type="ECO:0000256" key="5">
    <source>
        <dbReference type="ARBA" id="ARBA00022777"/>
    </source>
</evidence>
<dbReference type="InterPro" id="IPR017441">
    <property type="entry name" value="Protein_kinase_ATP_BS"/>
</dbReference>
<organism evidence="11 12">
    <name type="scientific">Blastopirellula retiformator</name>
    <dbReference type="NCBI Taxonomy" id="2527970"/>
    <lineage>
        <taxon>Bacteria</taxon>
        <taxon>Pseudomonadati</taxon>
        <taxon>Planctomycetota</taxon>
        <taxon>Planctomycetia</taxon>
        <taxon>Pirellulales</taxon>
        <taxon>Pirellulaceae</taxon>
        <taxon>Blastopirellula</taxon>
    </lineage>
</organism>
<protein>
    <recommendedName>
        <fullName evidence="1">non-specific serine/threonine protein kinase</fullName>
        <ecNumber evidence="1">2.7.11.1</ecNumber>
    </recommendedName>
</protein>
<keyword evidence="12" id="KW-1185">Reference proteome</keyword>
<dbReference type="PROSITE" id="PS50011">
    <property type="entry name" value="PROTEIN_KINASE_DOM"/>
    <property type="match status" value="1"/>
</dbReference>
<feature type="binding site" evidence="7">
    <location>
        <position position="106"/>
    </location>
    <ligand>
        <name>ATP</name>
        <dbReference type="ChEBI" id="CHEBI:30616"/>
    </ligand>
</feature>
<dbReference type="InterPro" id="IPR008271">
    <property type="entry name" value="Ser/Thr_kinase_AS"/>
</dbReference>
<dbReference type="FunFam" id="1.10.510.10:FF:000021">
    <property type="entry name" value="Serine/threonine protein kinase"/>
    <property type="match status" value="1"/>
</dbReference>
<keyword evidence="9" id="KW-0812">Transmembrane</keyword>
<dbReference type="InterPro" id="IPR011009">
    <property type="entry name" value="Kinase-like_dom_sf"/>
</dbReference>
<keyword evidence="9" id="KW-1133">Transmembrane helix</keyword>
<name>A0A5C5UZY6_9BACT</name>
<feature type="transmembrane region" description="Helical" evidence="9">
    <location>
        <begin position="516"/>
        <end position="537"/>
    </location>
</feature>
<keyword evidence="3 11" id="KW-0808">Transferase</keyword>
<evidence type="ECO:0000313" key="12">
    <source>
        <dbReference type="Proteomes" id="UP000318878"/>
    </source>
</evidence>
<feature type="region of interest" description="Disordered" evidence="8">
    <location>
        <begin position="482"/>
        <end position="504"/>
    </location>
</feature>
<dbReference type="PANTHER" id="PTHR43289">
    <property type="entry name" value="MITOGEN-ACTIVATED PROTEIN KINASE KINASE KINASE 20-RELATED"/>
    <property type="match status" value="1"/>
</dbReference>
<accession>A0A5C5UZY6</accession>
<evidence type="ECO:0000256" key="4">
    <source>
        <dbReference type="ARBA" id="ARBA00022741"/>
    </source>
</evidence>
<evidence type="ECO:0000256" key="3">
    <source>
        <dbReference type="ARBA" id="ARBA00022679"/>
    </source>
</evidence>
<gene>
    <name evidence="11" type="primary">prkC_13</name>
    <name evidence="11" type="ORF">Enr8_36120</name>
</gene>
<dbReference type="PANTHER" id="PTHR43289:SF6">
    <property type="entry name" value="SERINE_THREONINE-PROTEIN KINASE NEKL-3"/>
    <property type="match status" value="1"/>
</dbReference>
<dbReference type="SMART" id="SM00220">
    <property type="entry name" value="S_TKc"/>
    <property type="match status" value="1"/>
</dbReference>
<evidence type="ECO:0000256" key="1">
    <source>
        <dbReference type="ARBA" id="ARBA00012513"/>
    </source>
</evidence>
<keyword evidence="9" id="KW-0472">Membrane</keyword>
<dbReference type="AlphaFoldDB" id="A0A5C5UZY6"/>
<keyword evidence="4 7" id="KW-0547">Nucleotide-binding</keyword>
<keyword evidence="2" id="KW-0723">Serine/threonine-protein kinase</keyword>
<evidence type="ECO:0000256" key="2">
    <source>
        <dbReference type="ARBA" id="ARBA00022527"/>
    </source>
</evidence>
<dbReference type="PROSITE" id="PS00107">
    <property type="entry name" value="PROTEIN_KINASE_ATP"/>
    <property type="match status" value="1"/>
</dbReference>
<sequence>MSNITSERFIELAGRSQLIHPTQFETAVAELRAQNGGELPEDVQQTADYFVAKKYITTWHREKILQGKYKGFFLSKYKLLGHLGTGGMSSVYLGEHTVMQRKVAIKVLPRNRVKDSSYLGRFHLEAQAAAQLDHPNIVRAFDVDNEGDTHYIVMEYVPGCDLQVLVREKGPLEVETAADYIAQAADALQHAHQRGLIHRDIKPANLLLDDSGVVKVLDMGLARFTRDDATSLTLANQESVLGTADYLSPEQAVNSHKVDGRADLYSLGCSLYFLLVGHPPFPDGSLAQRIAKHQTINPEKLRKLRPNCPALLAKICEKLMMKKPEQRYQSASEVAVALRDWLKQRRSGADEELTVAGEEVELRQAKAEGGKSGTVAPSTMPRVAELLEELDDGNSGILNSETVRGQRVETDAGLSSAGRSSAGLSSAGRGKPLPVARALDDDLLSSMSDPGASGVLDVSIADPLMTAGESVGGATMISREALQNRVSEKEAARDKRSRSKSHGSSGINLNFAGVPAFIWIAIGLLFLLIGVLLFLMLQKIEDEDTPAPTQKMGFEVSHNAGDYYPSCLAERVS</sequence>
<dbReference type="Gene3D" id="3.30.200.20">
    <property type="entry name" value="Phosphorylase Kinase, domain 1"/>
    <property type="match status" value="1"/>
</dbReference>
<dbReference type="GO" id="GO:0005524">
    <property type="term" value="F:ATP binding"/>
    <property type="evidence" value="ECO:0007669"/>
    <property type="project" value="UniProtKB-UniRule"/>
</dbReference>
<dbReference type="Pfam" id="PF00069">
    <property type="entry name" value="Pkinase"/>
    <property type="match status" value="1"/>
</dbReference>
<evidence type="ECO:0000256" key="9">
    <source>
        <dbReference type="SAM" id="Phobius"/>
    </source>
</evidence>
<dbReference type="EMBL" id="SJPF01000004">
    <property type="protein sequence ID" value="TWT31688.1"/>
    <property type="molecule type" value="Genomic_DNA"/>
</dbReference>
<dbReference type="GO" id="GO:0004674">
    <property type="term" value="F:protein serine/threonine kinase activity"/>
    <property type="evidence" value="ECO:0007669"/>
    <property type="project" value="UniProtKB-KW"/>
</dbReference>
<dbReference type="CDD" id="cd14014">
    <property type="entry name" value="STKc_PknB_like"/>
    <property type="match status" value="1"/>
</dbReference>
<feature type="domain" description="Protein kinase" evidence="10">
    <location>
        <begin position="77"/>
        <end position="342"/>
    </location>
</feature>
<keyword evidence="5 11" id="KW-0418">Kinase</keyword>
<evidence type="ECO:0000313" key="11">
    <source>
        <dbReference type="EMBL" id="TWT31688.1"/>
    </source>
</evidence>
<dbReference type="PROSITE" id="PS00108">
    <property type="entry name" value="PROTEIN_KINASE_ST"/>
    <property type="match status" value="1"/>
</dbReference>
<evidence type="ECO:0000256" key="6">
    <source>
        <dbReference type="ARBA" id="ARBA00022840"/>
    </source>
</evidence>
<comment type="caution">
    <text evidence="11">The sequence shown here is derived from an EMBL/GenBank/DDBJ whole genome shotgun (WGS) entry which is preliminary data.</text>
</comment>